<comment type="caution">
    <text evidence="3">The sequence shown here is derived from an EMBL/GenBank/DDBJ whole genome shotgun (WGS) entry which is preliminary data.</text>
</comment>
<accession>A0ABN1XNV2</accession>
<dbReference type="InterPro" id="IPR053853">
    <property type="entry name" value="FitA-like_RHH"/>
</dbReference>
<name>A0ABN1XNV2_9PSEU</name>
<evidence type="ECO:0000313" key="4">
    <source>
        <dbReference type="Proteomes" id="UP001501414"/>
    </source>
</evidence>
<keyword evidence="4" id="KW-1185">Reference proteome</keyword>
<feature type="region of interest" description="Disordered" evidence="1">
    <location>
        <begin position="1"/>
        <end position="20"/>
    </location>
</feature>
<organism evidence="3 4">
    <name type="scientific">Pseudonocardia kongjuensis</name>
    <dbReference type="NCBI Taxonomy" id="102227"/>
    <lineage>
        <taxon>Bacteria</taxon>
        <taxon>Bacillati</taxon>
        <taxon>Actinomycetota</taxon>
        <taxon>Actinomycetes</taxon>
        <taxon>Pseudonocardiales</taxon>
        <taxon>Pseudonocardiaceae</taxon>
        <taxon>Pseudonocardia</taxon>
    </lineage>
</organism>
<gene>
    <name evidence="3" type="ORF">GCM10009613_19130</name>
</gene>
<evidence type="ECO:0000313" key="3">
    <source>
        <dbReference type="EMBL" id="GAA1385923.1"/>
    </source>
</evidence>
<dbReference type="Pfam" id="PF22513">
    <property type="entry name" value="FitA-like_RHH"/>
    <property type="match status" value="1"/>
</dbReference>
<dbReference type="Proteomes" id="UP001501414">
    <property type="component" value="Unassembled WGS sequence"/>
</dbReference>
<sequence length="68" mass="7699">MAMTLRLSESGTEALRGRAAAEGRSMQEVARDAVRQYVQRYEHTDEVDRAAAWVTTNFREALDRLGRA</sequence>
<feature type="domain" description="Antitoxin FitA-like ribbon-helix-helix" evidence="2">
    <location>
        <begin position="7"/>
        <end position="36"/>
    </location>
</feature>
<proteinExistence type="predicted"/>
<dbReference type="EMBL" id="BAAAJK010000006">
    <property type="protein sequence ID" value="GAA1385923.1"/>
    <property type="molecule type" value="Genomic_DNA"/>
</dbReference>
<evidence type="ECO:0000256" key="1">
    <source>
        <dbReference type="SAM" id="MobiDB-lite"/>
    </source>
</evidence>
<reference evidence="3 4" key="1">
    <citation type="journal article" date="2019" name="Int. J. Syst. Evol. Microbiol.">
        <title>The Global Catalogue of Microorganisms (GCM) 10K type strain sequencing project: providing services to taxonomists for standard genome sequencing and annotation.</title>
        <authorList>
            <consortium name="The Broad Institute Genomics Platform"/>
            <consortium name="The Broad Institute Genome Sequencing Center for Infectious Disease"/>
            <person name="Wu L."/>
            <person name="Ma J."/>
        </authorList>
    </citation>
    <scope>NUCLEOTIDE SEQUENCE [LARGE SCALE GENOMIC DNA]</scope>
    <source>
        <strain evidence="3 4">JCM 11896</strain>
    </source>
</reference>
<protein>
    <recommendedName>
        <fullName evidence="2">Antitoxin FitA-like ribbon-helix-helix domain-containing protein</fullName>
    </recommendedName>
</protein>
<dbReference type="RefSeq" id="WP_344020562.1">
    <property type="nucleotide sequence ID" value="NZ_BAAAJK010000006.1"/>
</dbReference>
<evidence type="ECO:0000259" key="2">
    <source>
        <dbReference type="Pfam" id="PF22513"/>
    </source>
</evidence>
<dbReference type="InterPro" id="IPR010985">
    <property type="entry name" value="Ribbon_hlx_hlx"/>
</dbReference>
<dbReference type="SUPFAM" id="SSF47598">
    <property type="entry name" value="Ribbon-helix-helix"/>
    <property type="match status" value="1"/>
</dbReference>